<dbReference type="Gene3D" id="2.140.10.20">
    <property type="entry name" value="C-terminal (heme d1) domain of cytochrome cd1-nitrite reductase"/>
    <property type="match status" value="1"/>
</dbReference>
<proteinExistence type="predicted"/>
<accession>A0ABV8ZV86</accession>
<organism evidence="2 3">
    <name type="scientific">Chromobacterium aquaticum</name>
    <dbReference type="NCBI Taxonomy" id="467180"/>
    <lineage>
        <taxon>Bacteria</taxon>
        <taxon>Pseudomonadati</taxon>
        <taxon>Pseudomonadota</taxon>
        <taxon>Betaproteobacteria</taxon>
        <taxon>Neisseriales</taxon>
        <taxon>Chromobacteriaceae</taxon>
        <taxon>Chromobacterium</taxon>
    </lineage>
</organism>
<comment type="caution">
    <text evidence="2">The sequence shown here is derived from an EMBL/GenBank/DDBJ whole genome shotgun (WGS) entry which is preliminary data.</text>
</comment>
<evidence type="ECO:0000256" key="1">
    <source>
        <dbReference type="SAM" id="SignalP"/>
    </source>
</evidence>
<dbReference type="PANTHER" id="PTHR47197:SF3">
    <property type="entry name" value="DIHYDRO-HEME D1 DEHYDROGENASE"/>
    <property type="match status" value="1"/>
</dbReference>
<protein>
    <submittedName>
        <fullName evidence="2">Cytochrome D1 domain-containing protein</fullName>
    </submittedName>
</protein>
<dbReference type="Proteomes" id="UP001595999">
    <property type="component" value="Unassembled WGS sequence"/>
</dbReference>
<evidence type="ECO:0000313" key="3">
    <source>
        <dbReference type="Proteomes" id="UP001595999"/>
    </source>
</evidence>
<reference evidence="3" key="1">
    <citation type="journal article" date="2019" name="Int. J. Syst. Evol. Microbiol.">
        <title>The Global Catalogue of Microorganisms (GCM) 10K type strain sequencing project: providing services to taxonomists for standard genome sequencing and annotation.</title>
        <authorList>
            <consortium name="The Broad Institute Genomics Platform"/>
            <consortium name="The Broad Institute Genome Sequencing Center for Infectious Disease"/>
            <person name="Wu L."/>
            <person name="Ma J."/>
        </authorList>
    </citation>
    <scope>NUCLEOTIDE SEQUENCE [LARGE SCALE GENOMIC DNA]</scope>
    <source>
        <strain evidence="3">CGMCC 4.7608</strain>
    </source>
</reference>
<dbReference type="EMBL" id="JBHSEK010000010">
    <property type="protein sequence ID" value="MFC4491087.1"/>
    <property type="molecule type" value="Genomic_DNA"/>
</dbReference>
<dbReference type="Pfam" id="PF02239">
    <property type="entry name" value="Cytochrom_D1"/>
    <property type="match status" value="1"/>
</dbReference>
<dbReference type="InterPro" id="IPR011048">
    <property type="entry name" value="Haem_d1_sf"/>
</dbReference>
<dbReference type="CDD" id="cd20778">
    <property type="entry name" value="8prop_hemeD1_NirF"/>
    <property type="match status" value="1"/>
</dbReference>
<dbReference type="RefSeq" id="WP_378124685.1">
    <property type="nucleotide sequence ID" value="NZ_JBHSEK010000010.1"/>
</dbReference>
<dbReference type="InterPro" id="IPR003143">
    <property type="entry name" value="Cyt_cd1_C_sf"/>
</dbReference>
<name>A0ABV8ZV86_9NEIS</name>
<dbReference type="InterPro" id="IPR051200">
    <property type="entry name" value="Host-pathogen_enzymatic-act"/>
</dbReference>
<keyword evidence="3" id="KW-1185">Reference proteome</keyword>
<sequence length="397" mass="42502">MAGLLVKAGRAALIPALAALLGGCAAPALRGTGDLGVVIERASGSVQVVDNTRAESLGRVEGLGDLSHASVVFSRDARYAYVFGRDGAISKVDLLRRRLERRVVQAGNSIGGAISSDGRVLAAQNYQPGGVRLFDAATLAPLASVPAAPGADGKPSRVVGLADLPGRRFVYALFDADEIDVLDAADPAQPQLTRYRDAGKRPYDGLASMDGRYFLAGLYGEDGLSLLDTWRPEQGVRRILAGYGRGQQPLPVYKMPHLRGWALAGDYAFLPAIGRHEVLLADNRSWAQLAAIPVLGQPVFAMAEPSGRRVWVNFAFPDNDKVQVIDVPTRSVIATLKPGKAILHMEFTPRGDAVWLSSRDDDKLVVVDTASLKVLRELPARSPSGIFFSWRASRIGM</sequence>
<feature type="chain" id="PRO_5046045538" evidence="1">
    <location>
        <begin position="19"/>
        <end position="397"/>
    </location>
</feature>
<keyword evidence="1" id="KW-0732">Signal</keyword>
<dbReference type="PANTHER" id="PTHR47197">
    <property type="entry name" value="PROTEIN NIRF"/>
    <property type="match status" value="1"/>
</dbReference>
<gene>
    <name evidence="2" type="ORF">ACFO0R_15865</name>
</gene>
<dbReference type="PROSITE" id="PS51257">
    <property type="entry name" value="PROKAR_LIPOPROTEIN"/>
    <property type="match status" value="1"/>
</dbReference>
<evidence type="ECO:0000313" key="2">
    <source>
        <dbReference type="EMBL" id="MFC4491087.1"/>
    </source>
</evidence>
<feature type="signal peptide" evidence="1">
    <location>
        <begin position="1"/>
        <end position="18"/>
    </location>
</feature>
<dbReference type="SUPFAM" id="SSF51004">
    <property type="entry name" value="C-terminal (heme d1) domain of cytochrome cd1-nitrite reductase"/>
    <property type="match status" value="1"/>
</dbReference>